<dbReference type="OMA" id="SVQYFQW"/>
<reference evidence="12" key="2">
    <citation type="journal article" date="2022" name="Microb. Genom.">
        <title>A chromosome-scale genome assembly of the tomato pathogen Cladosporium fulvum reveals a compartmentalized genome architecture and the presence of a dispensable chromosome.</title>
        <authorList>
            <person name="Zaccaron A.Z."/>
            <person name="Chen L.H."/>
            <person name="Samaras A."/>
            <person name="Stergiopoulos I."/>
        </authorList>
    </citation>
    <scope>NUCLEOTIDE SEQUENCE</scope>
    <source>
        <strain evidence="12">Race5_Kim</strain>
    </source>
</reference>
<dbReference type="SUPFAM" id="SSF51445">
    <property type="entry name" value="(Trans)glycosidases"/>
    <property type="match status" value="1"/>
</dbReference>
<evidence type="ECO:0000256" key="5">
    <source>
        <dbReference type="ARBA" id="ARBA00022723"/>
    </source>
</evidence>
<evidence type="ECO:0000313" key="12">
    <source>
        <dbReference type="EMBL" id="UJO13893.1"/>
    </source>
</evidence>
<dbReference type="GeneID" id="71982215"/>
<dbReference type="GO" id="GO:0005975">
    <property type="term" value="P:carbohydrate metabolic process"/>
    <property type="evidence" value="ECO:0007669"/>
    <property type="project" value="InterPro"/>
</dbReference>
<feature type="chain" id="PRO_5040262381" description="beta-galactosidase" evidence="10">
    <location>
        <begin position="22"/>
        <end position="833"/>
    </location>
</feature>
<evidence type="ECO:0000256" key="1">
    <source>
        <dbReference type="ARBA" id="ARBA00001412"/>
    </source>
</evidence>
<name>A0A9Q8LAK0_PASFU</name>
<keyword evidence="5" id="KW-0479">Metal-binding</keyword>
<dbReference type="Proteomes" id="UP000756132">
    <property type="component" value="Chromosome 2"/>
</dbReference>
<dbReference type="EC" id="3.2.1.23" evidence="3"/>
<evidence type="ECO:0000313" key="13">
    <source>
        <dbReference type="Proteomes" id="UP000756132"/>
    </source>
</evidence>
<dbReference type="CDD" id="cd03143">
    <property type="entry name" value="A4_beta-galactosidase_middle_domain"/>
    <property type="match status" value="1"/>
</dbReference>
<comment type="catalytic activity">
    <reaction evidence="1">
        <text>Hydrolysis of terminal non-reducing beta-D-galactose residues in beta-D-galactosides.</text>
        <dbReference type="EC" id="3.2.1.23"/>
    </reaction>
</comment>
<keyword evidence="13" id="KW-1185">Reference proteome</keyword>
<dbReference type="KEGG" id="ffu:CLAFUR5_02337"/>
<dbReference type="EMBL" id="CP090164">
    <property type="protein sequence ID" value="UJO13893.1"/>
    <property type="molecule type" value="Genomic_DNA"/>
</dbReference>
<dbReference type="Pfam" id="PF02449">
    <property type="entry name" value="Glyco_hydro_42"/>
    <property type="match status" value="1"/>
</dbReference>
<dbReference type="SMART" id="SM00270">
    <property type="entry name" value="ChtBD1"/>
    <property type="match status" value="1"/>
</dbReference>
<proteinExistence type="inferred from homology"/>
<dbReference type="OrthoDB" id="1657402at2759"/>
<comment type="caution">
    <text evidence="9">Lacks conserved residue(s) required for the propagation of feature annotation.</text>
</comment>
<dbReference type="InterPro" id="IPR013738">
    <property type="entry name" value="Beta_galactosidase_Trimer"/>
</dbReference>
<feature type="disulfide bond" evidence="9">
    <location>
        <begin position="67"/>
        <end position="81"/>
    </location>
</feature>
<evidence type="ECO:0000256" key="8">
    <source>
        <dbReference type="ARBA" id="ARBA00023295"/>
    </source>
</evidence>
<reference evidence="12" key="1">
    <citation type="submission" date="2021-12" db="EMBL/GenBank/DDBJ databases">
        <authorList>
            <person name="Zaccaron A."/>
            <person name="Stergiopoulos I."/>
        </authorList>
    </citation>
    <scope>NUCLEOTIDE SEQUENCE</scope>
    <source>
        <strain evidence="12">Race5_Kim</strain>
    </source>
</reference>
<dbReference type="PROSITE" id="PS50941">
    <property type="entry name" value="CHIT_BIND_I_2"/>
    <property type="match status" value="1"/>
</dbReference>
<dbReference type="GO" id="GO:0004565">
    <property type="term" value="F:beta-galactosidase activity"/>
    <property type="evidence" value="ECO:0007669"/>
    <property type="project" value="UniProtKB-EC"/>
</dbReference>
<dbReference type="InterPro" id="IPR036861">
    <property type="entry name" value="Endochitinase-like_sf"/>
</dbReference>
<organism evidence="12 13">
    <name type="scientific">Passalora fulva</name>
    <name type="common">Tomato leaf mold</name>
    <name type="synonym">Cladosporium fulvum</name>
    <dbReference type="NCBI Taxonomy" id="5499"/>
    <lineage>
        <taxon>Eukaryota</taxon>
        <taxon>Fungi</taxon>
        <taxon>Dikarya</taxon>
        <taxon>Ascomycota</taxon>
        <taxon>Pezizomycotina</taxon>
        <taxon>Dothideomycetes</taxon>
        <taxon>Dothideomycetidae</taxon>
        <taxon>Mycosphaerellales</taxon>
        <taxon>Mycosphaerellaceae</taxon>
        <taxon>Fulvia</taxon>
    </lineage>
</organism>
<feature type="signal peptide" evidence="10">
    <location>
        <begin position="1"/>
        <end position="21"/>
    </location>
</feature>
<dbReference type="Gene3D" id="3.30.60.10">
    <property type="entry name" value="Endochitinase-like"/>
    <property type="match status" value="1"/>
</dbReference>
<keyword evidence="8" id="KW-0326">Glycosidase</keyword>
<keyword evidence="7" id="KW-0862">Zinc</keyword>
<keyword evidence="10" id="KW-0732">Signal</keyword>
<evidence type="ECO:0000256" key="3">
    <source>
        <dbReference type="ARBA" id="ARBA00012756"/>
    </source>
</evidence>
<evidence type="ECO:0000256" key="9">
    <source>
        <dbReference type="PROSITE-ProRule" id="PRU00261"/>
    </source>
</evidence>
<keyword evidence="9" id="KW-1015">Disulfide bond</keyword>
<evidence type="ECO:0000256" key="4">
    <source>
        <dbReference type="ARBA" id="ARBA00022669"/>
    </source>
</evidence>
<dbReference type="Gene3D" id="2.60.40.1180">
    <property type="entry name" value="Golgi alpha-mannosidase II"/>
    <property type="match status" value="1"/>
</dbReference>
<keyword evidence="6" id="KW-0378">Hydrolase</keyword>
<dbReference type="GO" id="GO:0046872">
    <property type="term" value="F:metal ion binding"/>
    <property type="evidence" value="ECO:0007669"/>
    <property type="project" value="UniProtKB-KW"/>
</dbReference>
<keyword evidence="4 9" id="KW-0147">Chitin-binding</keyword>
<dbReference type="RefSeq" id="XP_047758259.1">
    <property type="nucleotide sequence ID" value="XM_047901485.1"/>
</dbReference>
<sequence>MLTASTLRLIGALSLAAQSYAAVITVTAGTPCATSLSAPSSTYNFSPLGTCGAEPGFNCYGAPSGSCCSTYGYCGSGPEYCGSGCQPEFGDCDEIPIETPPASSSMGLPPDYTAPPVAYARSDQNVSLTPDASRWPSGIHLAVDYYPSQWPEWMWESDVARMRDSNISLVRVDEFDWSVLEPKEGQYNFTLLDKTLDLLQKYGIKAIVGTPTAAPPNWLTEKYEVNFVDRTNTTLLFGSRRHYSLSSFDYREQSQKITRQLAERYGNHEAVAGWQLDNEFGCHDTVRSYDKDAKTRFRWWLKEKYGTIENMNDAQGRVFWSSQYESFDAVEPPFLEVYTNNEAHTLDWYTFSSDMVAEFAKEQVVILRKYAPHQFVTTNFMVLFTDFNHYKFTRDTGIDLATFDQYALAGTSAVLLSDHEMTDYLRTGVPDLQALNHALYRGISGAAYGQNHGPFGVMEMQPGVLNWNQYRVSPLEGMVRLWTHETFAASGDLVNYFRWRQVPYAQEQTLSGLFTADNVEDEGFVESQIFAEEDLPKLRSAGIEEAAGQADVALVFDYTSHWVWAIEPYSGSWSVKDAGYTGAVLAYTDLIYSFYSALRRLGLSVDIISPEQSLEGYKMVVVPSLPIIPETFDKALSDFSGSVIFGPSTGSRTPNFAYPPGLTPSEGSLRTRLPMRVSRIETPPTYANSGVSYAGTTYNISAREEWITCARDDSTSNATVSYTSPHRPGKPAACSEDGLHYLAFNPPVDMLVAYLGDVAAEAGIQDLTGRVADQENDLGATLRLARRGDLLWAINYGSKAHSAPTVDGDLIVGDNADEVPAAGVLVWKLARAD</sequence>
<dbReference type="InterPro" id="IPR001002">
    <property type="entry name" value="Chitin-bd_1"/>
</dbReference>
<dbReference type="CDD" id="cd11618">
    <property type="entry name" value="ChtBD1_1"/>
    <property type="match status" value="1"/>
</dbReference>
<feature type="domain" description="Chitin-binding type-1" evidence="11">
    <location>
        <begin position="48"/>
        <end position="94"/>
    </location>
</feature>
<evidence type="ECO:0000256" key="6">
    <source>
        <dbReference type="ARBA" id="ARBA00022801"/>
    </source>
</evidence>
<dbReference type="InterPro" id="IPR029062">
    <property type="entry name" value="Class_I_gatase-like"/>
</dbReference>
<dbReference type="Gene3D" id="3.40.50.880">
    <property type="match status" value="1"/>
</dbReference>
<dbReference type="GO" id="GO:0009341">
    <property type="term" value="C:beta-galactosidase complex"/>
    <property type="evidence" value="ECO:0007669"/>
    <property type="project" value="InterPro"/>
</dbReference>
<accession>A0A9Q8LAK0</accession>
<dbReference type="PANTHER" id="PTHR36447">
    <property type="entry name" value="BETA-GALACTOSIDASE GANA"/>
    <property type="match status" value="1"/>
</dbReference>
<dbReference type="InterPro" id="IPR013529">
    <property type="entry name" value="Glyco_hydro_42_N"/>
</dbReference>
<dbReference type="Pfam" id="PF08532">
    <property type="entry name" value="Glyco_hydro_42M"/>
    <property type="match status" value="1"/>
</dbReference>
<dbReference type="PANTHER" id="PTHR36447:SF2">
    <property type="entry name" value="BETA-GALACTOSIDASE YESZ"/>
    <property type="match status" value="1"/>
</dbReference>
<protein>
    <recommendedName>
        <fullName evidence="3">beta-galactosidase</fullName>
        <ecNumber evidence="3">3.2.1.23</ecNumber>
    </recommendedName>
</protein>
<dbReference type="InterPro" id="IPR003476">
    <property type="entry name" value="Glyco_hydro_42"/>
</dbReference>
<evidence type="ECO:0000259" key="11">
    <source>
        <dbReference type="PROSITE" id="PS50941"/>
    </source>
</evidence>
<evidence type="ECO:0000256" key="2">
    <source>
        <dbReference type="ARBA" id="ARBA00005940"/>
    </source>
</evidence>
<evidence type="ECO:0000256" key="7">
    <source>
        <dbReference type="ARBA" id="ARBA00022833"/>
    </source>
</evidence>
<dbReference type="SUPFAM" id="SSF52317">
    <property type="entry name" value="Class I glutamine amidotransferase-like"/>
    <property type="match status" value="1"/>
</dbReference>
<gene>
    <name evidence="12" type="ORF">CLAFUR5_02337</name>
</gene>
<dbReference type="GO" id="GO:0008061">
    <property type="term" value="F:chitin binding"/>
    <property type="evidence" value="ECO:0007669"/>
    <property type="project" value="UniProtKB-UniRule"/>
</dbReference>
<evidence type="ECO:0000256" key="10">
    <source>
        <dbReference type="SAM" id="SignalP"/>
    </source>
</evidence>
<comment type="similarity">
    <text evidence="2">Belongs to the glycosyl hydrolase 42 family.</text>
</comment>
<dbReference type="Gene3D" id="3.20.20.80">
    <property type="entry name" value="Glycosidases"/>
    <property type="match status" value="1"/>
</dbReference>
<dbReference type="AlphaFoldDB" id="A0A9Q8LAK0"/>
<dbReference type="InterPro" id="IPR017853">
    <property type="entry name" value="GH"/>
</dbReference>
<dbReference type="SUPFAM" id="SSF57016">
    <property type="entry name" value="Plant lectins/antimicrobial peptides"/>
    <property type="match status" value="1"/>
</dbReference>
<dbReference type="InterPro" id="IPR013780">
    <property type="entry name" value="Glyco_hydro_b"/>
</dbReference>